<dbReference type="Proteomes" id="UP001162164">
    <property type="component" value="Unassembled WGS sequence"/>
</dbReference>
<feature type="domain" description="C2H2-type" evidence="6">
    <location>
        <begin position="26"/>
        <end position="50"/>
    </location>
</feature>
<evidence type="ECO:0000256" key="4">
    <source>
        <dbReference type="ARBA" id="ARBA00022833"/>
    </source>
</evidence>
<evidence type="ECO:0000256" key="5">
    <source>
        <dbReference type="PROSITE-ProRule" id="PRU00042"/>
    </source>
</evidence>
<dbReference type="SMART" id="SM00355">
    <property type="entry name" value="ZnF_C2H2"/>
    <property type="match status" value="7"/>
</dbReference>
<keyword evidence="1" id="KW-0479">Metal-binding</keyword>
<dbReference type="PROSITE" id="PS50157">
    <property type="entry name" value="ZINC_FINGER_C2H2_2"/>
    <property type="match status" value="3"/>
</dbReference>
<feature type="domain" description="C2H2-type" evidence="6">
    <location>
        <begin position="87"/>
        <end position="116"/>
    </location>
</feature>
<evidence type="ECO:0000256" key="1">
    <source>
        <dbReference type="ARBA" id="ARBA00022723"/>
    </source>
</evidence>
<dbReference type="InterPro" id="IPR013087">
    <property type="entry name" value="Znf_C2H2_type"/>
</dbReference>
<keyword evidence="2" id="KW-0677">Repeat</keyword>
<dbReference type="PANTHER" id="PTHR24379">
    <property type="entry name" value="KRAB AND ZINC FINGER DOMAIN-CONTAINING"/>
    <property type="match status" value="1"/>
</dbReference>
<reference evidence="7" key="1">
    <citation type="journal article" date="2023" name="Insect Mol. Biol.">
        <title>Genome sequencing provides insights into the evolution of gene families encoding plant cell wall-degrading enzymes in longhorned beetles.</title>
        <authorList>
            <person name="Shin N.R."/>
            <person name="Okamura Y."/>
            <person name="Kirsch R."/>
            <person name="Pauchet Y."/>
        </authorList>
    </citation>
    <scope>NUCLEOTIDE SEQUENCE</scope>
    <source>
        <strain evidence="7">MMC_N1</strain>
    </source>
</reference>
<organism evidence="7 8">
    <name type="scientific">Molorchus minor</name>
    <dbReference type="NCBI Taxonomy" id="1323400"/>
    <lineage>
        <taxon>Eukaryota</taxon>
        <taxon>Metazoa</taxon>
        <taxon>Ecdysozoa</taxon>
        <taxon>Arthropoda</taxon>
        <taxon>Hexapoda</taxon>
        <taxon>Insecta</taxon>
        <taxon>Pterygota</taxon>
        <taxon>Neoptera</taxon>
        <taxon>Endopterygota</taxon>
        <taxon>Coleoptera</taxon>
        <taxon>Polyphaga</taxon>
        <taxon>Cucujiformia</taxon>
        <taxon>Chrysomeloidea</taxon>
        <taxon>Cerambycidae</taxon>
        <taxon>Lamiinae</taxon>
        <taxon>Monochamini</taxon>
        <taxon>Molorchus</taxon>
    </lineage>
</organism>
<evidence type="ECO:0000313" key="8">
    <source>
        <dbReference type="Proteomes" id="UP001162164"/>
    </source>
</evidence>
<evidence type="ECO:0000259" key="6">
    <source>
        <dbReference type="PROSITE" id="PS50157"/>
    </source>
</evidence>
<dbReference type="PROSITE" id="PS00028">
    <property type="entry name" value="ZINC_FINGER_C2H2_1"/>
    <property type="match status" value="4"/>
</dbReference>
<proteinExistence type="predicted"/>
<dbReference type="EMBL" id="JAPWTJ010001057">
    <property type="protein sequence ID" value="KAJ8974093.1"/>
    <property type="molecule type" value="Genomic_DNA"/>
</dbReference>
<dbReference type="Gene3D" id="3.30.160.60">
    <property type="entry name" value="Classic Zinc Finger"/>
    <property type="match status" value="2"/>
</dbReference>
<feature type="domain" description="C2H2-type" evidence="6">
    <location>
        <begin position="173"/>
        <end position="200"/>
    </location>
</feature>
<evidence type="ECO:0000256" key="3">
    <source>
        <dbReference type="ARBA" id="ARBA00022771"/>
    </source>
</evidence>
<dbReference type="PANTHER" id="PTHR24379:SF121">
    <property type="entry name" value="C2H2-TYPE DOMAIN-CONTAINING PROTEIN"/>
    <property type="match status" value="1"/>
</dbReference>
<keyword evidence="4" id="KW-0862">Zinc</keyword>
<evidence type="ECO:0000256" key="2">
    <source>
        <dbReference type="ARBA" id="ARBA00022737"/>
    </source>
</evidence>
<evidence type="ECO:0000313" key="7">
    <source>
        <dbReference type="EMBL" id="KAJ8974093.1"/>
    </source>
</evidence>
<sequence>MCLESFDSWDTFNAHITSHVVDTGEYKCKWMKCDEDFQNLPLLTQHISYHGYMSKLKNIGQNIIDRNNLLKCTLTNNYVFPVSPAGYTCDWEYCGCNFLTVYDFFKHMDIHIKNNPRVSCKTRYRSQYKLAEHLRTHTKEKTMACPTCCTVFSCKTKLCDHRTNQLSKNLRSYQCSQCLKLFPSERLLRDHMRSHINHYKCNITHGEEKWIKCEHCKFVCYSKKGLESHYVRVHKKVQSWYECHCCKYKCKRGGLLTKHLMKKHNYHWPSGHTRFRYRKDQDNIYRLQTVRYESLEVTQEMIRNEQCQTGDQLQLEYDNEKQPNYILSVSEEGEQSMKTTVPKKKNILITIDDVDEHGNIVKSQVMESDEVTVLKSDKIVIAEHKLPDLSGVFEDKGVTKKEEIIEEKVGMKKVHGLPDLSGIVDGGVVTKEEIIEEKPIIKNVKMKARKIRKNKKVFATKTTDGGAAGGAPPEFSSNVIPWMHLQRTPTTICVFFKGLIHMSVFEHFFCRYTACDAVSVVSLDNVVVTELVLCPEFACGTFFVPPLQNSLLLPRLSWFPVSLSFSCLKPVCLKDG</sequence>
<keyword evidence="8" id="KW-1185">Reference proteome</keyword>
<dbReference type="InterPro" id="IPR036236">
    <property type="entry name" value="Znf_C2H2_sf"/>
</dbReference>
<name>A0ABQ9J8V7_9CUCU</name>
<accession>A0ABQ9J8V7</accession>
<gene>
    <name evidence="7" type="ORF">NQ317_011612</name>
</gene>
<protein>
    <recommendedName>
        <fullName evidence="6">C2H2-type domain-containing protein</fullName>
    </recommendedName>
</protein>
<dbReference type="SUPFAM" id="SSF57667">
    <property type="entry name" value="beta-beta-alpha zinc fingers"/>
    <property type="match status" value="1"/>
</dbReference>
<comment type="caution">
    <text evidence="7">The sequence shown here is derived from an EMBL/GenBank/DDBJ whole genome shotgun (WGS) entry which is preliminary data.</text>
</comment>
<keyword evidence="3 5" id="KW-0863">Zinc-finger</keyword>